<dbReference type="AlphaFoldDB" id="A0AAV9SN64"/>
<protein>
    <submittedName>
        <fullName evidence="2">Uncharacterized protein</fullName>
    </submittedName>
</protein>
<accession>A0AAV9SN64</accession>
<gene>
    <name evidence="2" type="ORF">CRENBAI_021025</name>
</gene>
<organism evidence="2 3">
    <name type="scientific">Crenichthys baileyi</name>
    <name type="common">White River springfish</name>
    <dbReference type="NCBI Taxonomy" id="28760"/>
    <lineage>
        <taxon>Eukaryota</taxon>
        <taxon>Metazoa</taxon>
        <taxon>Chordata</taxon>
        <taxon>Craniata</taxon>
        <taxon>Vertebrata</taxon>
        <taxon>Euteleostomi</taxon>
        <taxon>Actinopterygii</taxon>
        <taxon>Neopterygii</taxon>
        <taxon>Teleostei</taxon>
        <taxon>Neoteleostei</taxon>
        <taxon>Acanthomorphata</taxon>
        <taxon>Ovalentaria</taxon>
        <taxon>Atherinomorphae</taxon>
        <taxon>Cyprinodontiformes</taxon>
        <taxon>Goodeidae</taxon>
        <taxon>Crenichthys</taxon>
    </lineage>
</organism>
<comment type="caution">
    <text evidence="2">The sequence shown here is derived from an EMBL/GenBank/DDBJ whole genome shotgun (WGS) entry which is preliminary data.</text>
</comment>
<feature type="region of interest" description="Disordered" evidence="1">
    <location>
        <begin position="227"/>
        <end position="261"/>
    </location>
</feature>
<feature type="region of interest" description="Disordered" evidence="1">
    <location>
        <begin position="443"/>
        <end position="486"/>
    </location>
</feature>
<dbReference type="EMBL" id="JAHHUM010000057">
    <property type="protein sequence ID" value="KAK5623018.1"/>
    <property type="molecule type" value="Genomic_DNA"/>
</dbReference>
<feature type="region of interest" description="Disordered" evidence="1">
    <location>
        <begin position="280"/>
        <end position="397"/>
    </location>
</feature>
<evidence type="ECO:0000256" key="1">
    <source>
        <dbReference type="SAM" id="MobiDB-lite"/>
    </source>
</evidence>
<name>A0AAV9SN64_9TELE</name>
<proteinExistence type="predicted"/>
<dbReference type="Proteomes" id="UP001311232">
    <property type="component" value="Unassembled WGS sequence"/>
</dbReference>
<evidence type="ECO:0000313" key="3">
    <source>
        <dbReference type="Proteomes" id="UP001311232"/>
    </source>
</evidence>
<reference evidence="2 3" key="1">
    <citation type="submission" date="2021-06" db="EMBL/GenBank/DDBJ databases">
        <authorList>
            <person name="Palmer J.M."/>
        </authorList>
    </citation>
    <scope>NUCLEOTIDE SEQUENCE [LARGE SCALE GENOMIC DNA]</scope>
    <source>
        <strain evidence="2 3">MEX-2019</strain>
        <tissue evidence="2">Muscle</tissue>
    </source>
</reference>
<feature type="region of interest" description="Disordered" evidence="1">
    <location>
        <begin position="103"/>
        <end position="125"/>
    </location>
</feature>
<evidence type="ECO:0000313" key="2">
    <source>
        <dbReference type="EMBL" id="KAK5623018.1"/>
    </source>
</evidence>
<sequence length="536" mass="56285">MELADSRQESARDRWVRQEMEEAMKCLPTDLEVVPSPLLLEEMELAPAGPGSGRGAVDLFAFLSREAERTLRRSAGLSVPQSAYDGSGVPFVAVLLPAPLAAHSGPAVKPSPSSRRNKRRRGAPSCSAGEEVVCLPADVRAAASKPASLPATALSPRLTAAPPMPSSLLPARCSEATPDELEERLRFFARQIKTFRRTSLMYSSPELMERIRQMEGDYETAVRQFYCRPPSPTPSHKSAAAAQSTPGLQSAVELSEGGLPPFPGPEHLLSFLWGVLTELKPDTHHDTPQSDTPHPDTPQPVSARSDTPHPDTPQPVSARSDTPHPDTPQPVSARSDTPHPDTPQPVSARPDTPQPVSARPDTKSASTSSTRRRGRRKRDASAPAHATEGLCDASAPSLQGFSGKLVLVLASEPCDEGYEEEEPLDPVSGDFKEQFVLVLASEPRGEGLPGSASASEGLPGSASASEGLPGSASASEGLPGSASASEGLPGSASASGGFASFCFGLGGFARLCFGLGGFARLCFGLGGFARHSWSPA</sequence>
<keyword evidence="3" id="KW-1185">Reference proteome</keyword>